<evidence type="ECO:0000259" key="1">
    <source>
        <dbReference type="SMART" id="SM00848"/>
    </source>
</evidence>
<dbReference type="AlphaFoldDB" id="A0A0N5D225"/>
<dbReference type="Gene3D" id="1.10.287.2250">
    <property type="match status" value="1"/>
</dbReference>
<dbReference type="Pfam" id="PF08246">
    <property type="entry name" value="Inhibitor_I29"/>
    <property type="match status" value="1"/>
</dbReference>
<proteinExistence type="predicted"/>
<evidence type="ECO:0000313" key="2">
    <source>
        <dbReference type="EMBL" id="VDN04312.1"/>
    </source>
</evidence>
<dbReference type="WBParaSite" id="TCLT_0000691901-mRNA-1">
    <property type="protein sequence ID" value="TCLT_0000691901-mRNA-1"/>
    <property type="gene ID" value="TCLT_0000691901"/>
</dbReference>
<protein>
    <submittedName>
        <fullName evidence="4">Inhibitor_I29 domain-containing protein</fullName>
    </submittedName>
</protein>
<dbReference type="InterPro" id="IPR013201">
    <property type="entry name" value="Prot_inhib_I29"/>
</dbReference>
<dbReference type="SUPFAM" id="SSF54001">
    <property type="entry name" value="Cysteine proteinases"/>
    <property type="match status" value="1"/>
</dbReference>
<reference evidence="4" key="1">
    <citation type="submission" date="2017-02" db="UniProtKB">
        <authorList>
            <consortium name="WormBaseParasite"/>
        </authorList>
    </citation>
    <scope>IDENTIFICATION</scope>
</reference>
<dbReference type="EMBL" id="UYYF01004457">
    <property type="protein sequence ID" value="VDN04312.1"/>
    <property type="molecule type" value="Genomic_DNA"/>
</dbReference>
<evidence type="ECO:0000313" key="4">
    <source>
        <dbReference type="WBParaSite" id="TCLT_0000691901-mRNA-1"/>
    </source>
</evidence>
<sequence>MLTTSVQIKIQQELQLNALLANAFVASVVKASANSHPIQLDSRKVFSLVLPRNRKQYKRVSILARSSWHSAASKSKVEFAYWNRKSSDQSQKITEKLVLEKLGSEQLKKEYADYIQYKRQYNKLTEGVDFEYRRFMTYQKNVRKINDHNERYERGEKTYKIGINKFTDWVISHFAA</sequence>
<evidence type="ECO:0000313" key="3">
    <source>
        <dbReference type="Proteomes" id="UP000276776"/>
    </source>
</evidence>
<dbReference type="STRING" id="103827.A0A0N5D225"/>
<dbReference type="InterPro" id="IPR038765">
    <property type="entry name" value="Papain-like_cys_pep_sf"/>
</dbReference>
<gene>
    <name evidence="2" type="ORF">TCLT_LOCUS6908</name>
</gene>
<organism evidence="4">
    <name type="scientific">Thelazia callipaeda</name>
    <name type="common">Oriental eyeworm</name>
    <name type="synonym">Parasitic nematode</name>
    <dbReference type="NCBI Taxonomy" id="103827"/>
    <lineage>
        <taxon>Eukaryota</taxon>
        <taxon>Metazoa</taxon>
        <taxon>Ecdysozoa</taxon>
        <taxon>Nematoda</taxon>
        <taxon>Chromadorea</taxon>
        <taxon>Rhabditida</taxon>
        <taxon>Spirurina</taxon>
        <taxon>Spiruromorpha</taxon>
        <taxon>Thelazioidea</taxon>
        <taxon>Thelaziidae</taxon>
        <taxon>Thelazia</taxon>
    </lineage>
</organism>
<accession>A0A0N5D225</accession>
<dbReference type="OrthoDB" id="6424705at2759"/>
<reference evidence="2 3" key="2">
    <citation type="submission" date="2018-11" db="EMBL/GenBank/DDBJ databases">
        <authorList>
            <consortium name="Pathogen Informatics"/>
        </authorList>
    </citation>
    <scope>NUCLEOTIDE SEQUENCE [LARGE SCALE GENOMIC DNA]</scope>
</reference>
<keyword evidence="3" id="KW-1185">Reference proteome</keyword>
<feature type="domain" description="Cathepsin propeptide inhibitor" evidence="1">
    <location>
        <begin position="114"/>
        <end position="174"/>
    </location>
</feature>
<dbReference type="SMART" id="SM00848">
    <property type="entry name" value="Inhibitor_I29"/>
    <property type="match status" value="1"/>
</dbReference>
<name>A0A0N5D225_THECL</name>
<dbReference type="Proteomes" id="UP000276776">
    <property type="component" value="Unassembled WGS sequence"/>
</dbReference>